<dbReference type="AlphaFoldDB" id="A0AAP2AG99"/>
<comment type="caution">
    <text evidence="1">The sequence shown here is derived from an EMBL/GenBank/DDBJ whole genome shotgun (WGS) entry which is preliminary data.</text>
</comment>
<accession>A0AAP2AG99</accession>
<dbReference type="Proteomes" id="UP000653275">
    <property type="component" value="Unassembled WGS sequence"/>
</dbReference>
<evidence type="ECO:0000313" key="1">
    <source>
        <dbReference type="EMBL" id="MBL5935982.1"/>
    </source>
</evidence>
<organism evidence="1 2">
    <name type="scientific">Lelliottia amnigena</name>
    <name type="common">Enterobacter amnigenus</name>
    <dbReference type="NCBI Taxonomy" id="61646"/>
    <lineage>
        <taxon>Bacteria</taxon>
        <taxon>Pseudomonadati</taxon>
        <taxon>Pseudomonadota</taxon>
        <taxon>Gammaproteobacteria</taxon>
        <taxon>Enterobacterales</taxon>
        <taxon>Enterobacteriaceae</taxon>
        <taxon>Lelliottia</taxon>
    </lineage>
</organism>
<gene>
    <name evidence="1" type="ORF">I7V27_16200</name>
</gene>
<dbReference type="RefSeq" id="WP_131488916.1">
    <property type="nucleotide sequence ID" value="NZ_JAENMR010000009.1"/>
</dbReference>
<protein>
    <submittedName>
        <fullName evidence="1">Uncharacterized protein</fullName>
    </submittedName>
</protein>
<sequence length="63" mass="7073">MVNQMLWMGNDFVSENNGNVNQEGAARHIGWANFSMGVLRFSLLGLRAKSQRIGKKEHSRIVA</sequence>
<evidence type="ECO:0000313" key="2">
    <source>
        <dbReference type="Proteomes" id="UP000653275"/>
    </source>
</evidence>
<dbReference type="EMBL" id="JAENMS010000009">
    <property type="protein sequence ID" value="MBL5935982.1"/>
    <property type="molecule type" value="Genomic_DNA"/>
</dbReference>
<reference evidence="1" key="1">
    <citation type="submission" date="2020-12" db="EMBL/GenBank/DDBJ databases">
        <title>Draft genome sequence of Enterobacter spp., Lelliottia spp. and Serratia spp. isolated from drinking water reservoirs and lakes.</title>
        <authorList>
            <person name="Reitter C."/>
            <person name="Neuhaus K."/>
            <person name="Huegler M."/>
        </authorList>
    </citation>
    <scope>NUCLEOTIDE SEQUENCE</scope>
    <source>
        <strain evidence="1">TZW15</strain>
    </source>
</reference>
<proteinExistence type="predicted"/>
<name>A0AAP2AG99_LELAM</name>